<evidence type="ECO:0000313" key="2">
    <source>
        <dbReference type="EMBL" id="MPN16168.1"/>
    </source>
</evidence>
<feature type="compositionally biased region" description="Low complexity" evidence="1">
    <location>
        <begin position="1"/>
        <end position="15"/>
    </location>
</feature>
<gene>
    <name evidence="2" type="ORF">SDC9_163506</name>
</gene>
<proteinExistence type="predicted"/>
<protein>
    <submittedName>
        <fullName evidence="2">Uncharacterized protein</fullName>
    </submittedName>
</protein>
<accession>A0A645FP04</accession>
<name>A0A645FP04_9ZZZZ</name>
<organism evidence="2">
    <name type="scientific">bioreactor metagenome</name>
    <dbReference type="NCBI Taxonomy" id="1076179"/>
    <lineage>
        <taxon>unclassified sequences</taxon>
        <taxon>metagenomes</taxon>
        <taxon>ecological metagenomes</taxon>
    </lineage>
</organism>
<sequence>MRDQGAARSLSLSADGAGGGGDGGTGIDGFLFAATGRWRKHGRLMVHDVHGKTVRDLAEQRFDGLRRS</sequence>
<feature type="region of interest" description="Disordered" evidence="1">
    <location>
        <begin position="1"/>
        <end position="23"/>
    </location>
</feature>
<comment type="caution">
    <text evidence="2">The sequence shown here is derived from an EMBL/GenBank/DDBJ whole genome shotgun (WGS) entry which is preliminary data.</text>
</comment>
<reference evidence="2" key="1">
    <citation type="submission" date="2019-08" db="EMBL/GenBank/DDBJ databases">
        <authorList>
            <person name="Kucharzyk K."/>
            <person name="Murdoch R.W."/>
            <person name="Higgins S."/>
            <person name="Loffler F."/>
        </authorList>
    </citation>
    <scope>NUCLEOTIDE SEQUENCE</scope>
</reference>
<dbReference type="EMBL" id="VSSQ01063081">
    <property type="protein sequence ID" value="MPN16168.1"/>
    <property type="molecule type" value="Genomic_DNA"/>
</dbReference>
<evidence type="ECO:0000256" key="1">
    <source>
        <dbReference type="SAM" id="MobiDB-lite"/>
    </source>
</evidence>
<dbReference type="AlphaFoldDB" id="A0A645FP04"/>